<name>A0A5P3AC64_9RHOB</name>
<protein>
    <submittedName>
        <fullName evidence="1">Uncharacterized protein</fullName>
    </submittedName>
</protein>
<sequence>MKCVWEDAMHRVESETFSDSDEDFDALAELSKAGNISSKNLLSAVKREIAEVLTDAGFSDPGKSIFHKGRFWCDVQEGERPTGKAVSPGWAFARSQSEPLTPVHEAASIYMGIIFLESALAHGDMEKVFFNAFQLGVGINRFNARRRHLKRITIRKKSERGLREVSEGRAAANAEKAAKAKQWKMIAIRMANEYKERNPQASKSSIAIWISRNWPEDAGVLRPATNTIRQAI</sequence>
<dbReference type="KEGG" id="rid:RIdsm_02747"/>
<evidence type="ECO:0000313" key="2">
    <source>
        <dbReference type="Proteomes" id="UP000325785"/>
    </source>
</evidence>
<gene>
    <name evidence="1" type="ORF">RIdsm_02747</name>
</gene>
<reference evidence="1 2" key="1">
    <citation type="submission" date="2018-08" db="EMBL/GenBank/DDBJ databases">
        <title>Genetic Globetrotter - A new plasmid hitch-hiking vast phylogenetic and geographic distances.</title>
        <authorList>
            <person name="Vollmers J."/>
            <person name="Petersen J."/>
        </authorList>
    </citation>
    <scope>NUCLEOTIDE SEQUENCE [LARGE SCALE GENOMIC DNA]</scope>
    <source>
        <strain evidence="1 2">DSM 26383</strain>
    </source>
</reference>
<accession>A0A5P3AC64</accession>
<dbReference type="EMBL" id="CP031598">
    <property type="protein sequence ID" value="QEW26939.1"/>
    <property type="molecule type" value="Genomic_DNA"/>
</dbReference>
<dbReference type="AlphaFoldDB" id="A0A5P3AC64"/>
<proteinExistence type="predicted"/>
<evidence type="ECO:0000313" key="1">
    <source>
        <dbReference type="EMBL" id="QEW26939.1"/>
    </source>
</evidence>
<organism evidence="1 2">
    <name type="scientific">Roseovarius indicus</name>
    <dbReference type="NCBI Taxonomy" id="540747"/>
    <lineage>
        <taxon>Bacteria</taxon>
        <taxon>Pseudomonadati</taxon>
        <taxon>Pseudomonadota</taxon>
        <taxon>Alphaproteobacteria</taxon>
        <taxon>Rhodobacterales</taxon>
        <taxon>Roseobacteraceae</taxon>
        <taxon>Roseovarius</taxon>
    </lineage>
</organism>
<dbReference type="Proteomes" id="UP000325785">
    <property type="component" value="Chromosome"/>
</dbReference>